<accession>A0A9N9CZ81</accession>
<keyword evidence="2" id="KW-1185">Reference proteome</keyword>
<protein>
    <submittedName>
        <fullName evidence="1">13211_t:CDS:1</fullName>
    </submittedName>
</protein>
<evidence type="ECO:0000313" key="2">
    <source>
        <dbReference type="Proteomes" id="UP000789342"/>
    </source>
</evidence>
<reference evidence="1" key="1">
    <citation type="submission" date="2021-06" db="EMBL/GenBank/DDBJ databases">
        <authorList>
            <person name="Kallberg Y."/>
            <person name="Tangrot J."/>
            <person name="Rosling A."/>
        </authorList>
    </citation>
    <scope>NUCLEOTIDE SEQUENCE</scope>
    <source>
        <strain evidence="1">CL551</strain>
    </source>
</reference>
<gene>
    <name evidence="1" type="ORF">AMORRO_LOCUS8690</name>
</gene>
<proteinExistence type="predicted"/>
<dbReference type="AlphaFoldDB" id="A0A9N9CZ81"/>
<dbReference type="EMBL" id="CAJVPV010007656">
    <property type="protein sequence ID" value="CAG8621646.1"/>
    <property type="molecule type" value="Genomic_DNA"/>
</dbReference>
<dbReference type="Proteomes" id="UP000789342">
    <property type="component" value="Unassembled WGS sequence"/>
</dbReference>
<organism evidence="1 2">
    <name type="scientific">Acaulospora morrowiae</name>
    <dbReference type="NCBI Taxonomy" id="94023"/>
    <lineage>
        <taxon>Eukaryota</taxon>
        <taxon>Fungi</taxon>
        <taxon>Fungi incertae sedis</taxon>
        <taxon>Mucoromycota</taxon>
        <taxon>Glomeromycotina</taxon>
        <taxon>Glomeromycetes</taxon>
        <taxon>Diversisporales</taxon>
        <taxon>Acaulosporaceae</taxon>
        <taxon>Acaulospora</taxon>
    </lineage>
</organism>
<name>A0A9N9CZ81_9GLOM</name>
<evidence type="ECO:0000313" key="1">
    <source>
        <dbReference type="EMBL" id="CAG8621646.1"/>
    </source>
</evidence>
<comment type="caution">
    <text evidence="1">The sequence shown here is derived from an EMBL/GenBank/DDBJ whole genome shotgun (WGS) entry which is preliminary data.</text>
</comment>
<feature type="non-terminal residue" evidence="1">
    <location>
        <position position="1"/>
    </location>
</feature>
<sequence length="79" mass="8564">SVKLVIEILMEETGNIGADHNCLNNKEVIGHKQVLAMIGVETRTLTGWTASQRSIVARCNANIKSLILFSPGDGKCKAR</sequence>